<keyword evidence="3" id="KW-1185">Reference proteome</keyword>
<dbReference type="AlphaFoldDB" id="A0A2T5FTA4"/>
<reference evidence="2 3" key="1">
    <citation type="submission" date="2017-09" db="EMBL/GenBank/DDBJ databases">
        <title>Sphingomonas panjinensis sp.nov., isolated from oil-contaminated soil.</title>
        <authorList>
            <person name="Wang L."/>
            <person name="Chen L."/>
        </authorList>
    </citation>
    <scope>NUCLEOTIDE SEQUENCE [LARGE SCALE GENOMIC DNA]</scope>
    <source>
        <strain evidence="2 3">FW-11</strain>
    </source>
</reference>
<dbReference type="RefSeq" id="WP_107969914.1">
    <property type="nucleotide sequence ID" value="NZ_NWBU01000018.1"/>
</dbReference>
<feature type="chain" id="PRO_5015443212" evidence="1">
    <location>
        <begin position="21"/>
        <end position="134"/>
    </location>
</feature>
<gene>
    <name evidence="2" type="ORF">CLG96_17260</name>
</gene>
<comment type="caution">
    <text evidence="2">The sequence shown here is derived from an EMBL/GenBank/DDBJ whole genome shotgun (WGS) entry which is preliminary data.</text>
</comment>
<evidence type="ECO:0000313" key="2">
    <source>
        <dbReference type="EMBL" id="PTQ07304.1"/>
    </source>
</evidence>
<name>A0A2T5FTA4_9SPHN</name>
<proteinExistence type="predicted"/>
<protein>
    <submittedName>
        <fullName evidence="2">Uncharacterized protein</fullName>
    </submittedName>
</protein>
<dbReference type="Proteomes" id="UP000244162">
    <property type="component" value="Unassembled WGS sequence"/>
</dbReference>
<sequence length="134" mass="14519">MPVLHAKTLMVAGLALAALATGGEGEARKAKEPPPIVATGKPVDCIPTNQIRETRVRDDRTIDFYMRGGRTKLYRNVLPYACSGLGFEERFLYKTSINQLCSVDTITVLRTPPGAVQGPTCGLGKFQPATEAKR</sequence>
<evidence type="ECO:0000313" key="3">
    <source>
        <dbReference type="Proteomes" id="UP000244162"/>
    </source>
</evidence>
<keyword evidence="1" id="KW-0732">Signal</keyword>
<feature type="signal peptide" evidence="1">
    <location>
        <begin position="1"/>
        <end position="20"/>
    </location>
</feature>
<accession>A0A2T5FTA4</accession>
<evidence type="ECO:0000256" key="1">
    <source>
        <dbReference type="SAM" id="SignalP"/>
    </source>
</evidence>
<dbReference type="OrthoDB" id="7391925at2"/>
<organism evidence="2 3">
    <name type="scientific">Sphingomonas oleivorans</name>
    <dbReference type="NCBI Taxonomy" id="1735121"/>
    <lineage>
        <taxon>Bacteria</taxon>
        <taxon>Pseudomonadati</taxon>
        <taxon>Pseudomonadota</taxon>
        <taxon>Alphaproteobacteria</taxon>
        <taxon>Sphingomonadales</taxon>
        <taxon>Sphingomonadaceae</taxon>
        <taxon>Sphingomonas</taxon>
    </lineage>
</organism>
<dbReference type="EMBL" id="NWBU01000018">
    <property type="protein sequence ID" value="PTQ07304.1"/>
    <property type="molecule type" value="Genomic_DNA"/>
</dbReference>